<comment type="subcellular location">
    <subcellularLocation>
        <location evidence="1">Cell membrane</location>
        <topology evidence="1">Multi-pass membrane protein</topology>
    </subcellularLocation>
</comment>
<evidence type="ECO:0000313" key="9">
    <source>
        <dbReference type="Proteomes" id="UP001180081"/>
    </source>
</evidence>
<protein>
    <submittedName>
        <fullName evidence="8">MFS transporter</fullName>
    </submittedName>
</protein>
<feature type="transmembrane region" description="Helical" evidence="7">
    <location>
        <begin position="105"/>
        <end position="129"/>
    </location>
</feature>
<feature type="transmembrane region" description="Helical" evidence="7">
    <location>
        <begin position="290"/>
        <end position="309"/>
    </location>
</feature>
<dbReference type="SUPFAM" id="SSF103473">
    <property type="entry name" value="MFS general substrate transporter"/>
    <property type="match status" value="1"/>
</dbReference>
<evidence type="ECO:0000256" key="1">
    <source>
        <dbReference type="ARBA" id="ARBA00004651"/>
    </source>
</evidence>
<dbReference type="Gene3D" id="1.20.1250.20">
    <property type="entry name" value="MFS general substrate transporter like domains"/>
    <property type="match status" value="1"/>
</dbReference>
<dbReference type="Pfam" id="PF05977">
    <property type="entry name" value="MFS_3"/>
    <property type="match status" value="1"/>
</dbReference>
<gene>
    <name evidence="8" type="ORF">QWZ03_07835</name>
</gene>
<dbReference type="InterPro" id="IPR022324">
    <property type="entry name" value="Bacilysin_exporter_BacE_put"/>
</dbReference>
<keyword evidence="4 7" id="KW-0812">Transmembrane</keyword>
<evidence type="ECO:0000256" key="4">
    <source>
        <dbReference type="ARBA" id="ARBA00022692"/>
    </source>
</evidence>
<feature type="transmembrane region" description="Helical" evidence="7">
    <location>
        <begin position="141"/>
        <end position="163"/>
    </location>
</feature>
<evidence type="ECO:0000256" key="5">
    <source>
        <dbReference type="ARBA" id="ARBA00022989"/>
    </source>
</evidence>
<dbReference type="RefSeq" id="WP_290332199.1">
    <property type="nucleotide sequence ID" value="NZ_JAUFPU010000005.1"/>
</dbReference>
<dbReference type="Proteomes" id="UP001180081">
    <property type="component" value="Unassembled WGS sequence"/>
</dbReference>
<keyword evidence="9" id="KW-1185">Reference proteome</keyword>
<feature type="transmembrane region" description="Helical" evidence="7">
    <location>
        <begin position="377"/>
        <end position="396"/>
    </location>
</feature>
<keyword evidence="3" id="KW-1003">Cell membrane</keyword>
<proteinExistence type="predicted"/>
<comment type="caution">
    <text evidence="8">The sequence shown here is derived from an EMBL/GenBank/DDBJ whole genome shotgun (WGS) entry which is preliminary data.</text>
</comment>
<feature type="transmembrane region" description="Helical" evidence="7">
    <location>
        <begin position="223"/>
        <end position="245"/>
    </location>
</feature>
<feature type="transmembrane region" description="Helical" evidence="7">
    <location>
        <begin position="21"/>
        <end position="39"/>
    </location>
</feature>
<feature type="transmembrane region" description="Helical" evidence="7">
    <location>
        <begin position="45"/>
        <end position="70"/>
    </location>
</feature>
<dbReference type="InterPro" id="IPR036259">
    <property type="entry name" value="MFS_trans_sf"/>
</dbReference>
<name>A0ABT8B4C0_9NEIS</name>
<dbReference type="InterPro" id="IPR010290">
    <property type="entry name" value="TM_effector"/>
</dbReference>
<evidence type="ECO:0000256" key="6">
    <source>
        <dbReference type="ARBA" id="ARBA00023136"/>
    </source>
</evidence>
<feature type="transmembrane region" description="Helical" evidence="7">
    <location>
        <begin position="315"/>
        <end position="338"/>
    </location>
</feature>
<evidence type="ECO:0000256" key="3">
    <source>
        <dbReference type="ARBA" id="ARBA00022475"/>
    </source>
</evidence>
<evidence type="ECO:0000256" key="2">
    <source>
        <dbReference type="ARBA" id="ARBA00022448"/>
    </source>
</evidence>
<evidence type="ECO:0000313" key="8">
    <source>
        <dbReference type="EMBL" id="MDN3576670.1"/>
    </source>
</evidence>
<dbReference type="CDD" id="cd06173">
    <property type="entry name" value="MFS_MefA_like"/>
    <property type="match status" value="1"/>
</dbReference>
<keyword evidence="2" id="KW-0813">Transport</keyword>
<evidence type="ECO:0000256" key="7">
    <source>
        <dbReference type="SAM" id="Phobius"/>
    </source>
</evidence>
<keyword evidence="5 7" id="KW-1133">Transmembrane helix</keyword>
<feature type="transmembrane region" description="Helical" evidence="7">
    <location>
        <begin position="77"/>
        <end position="99"/>
    </location>
</feature>
<feature type="transmembrane region" description="Helical" evidence="7">
    <location>
        <begin position="350"/>
        <end position="371"/>
    </location>
</feature>
<organism evidence="8 9">
    <name type="scientific">Chitinimonas viridis</name>
    <dbReference type="NCBI Taxonomy" id="664880"/>
    <lineage>
        <taxon>Bacteria</taxon>
        <taxon>Pseudomonadati</taxon>
        <taxon>Pseudomonadota</taxon>
        <taxon>Betaproteobacteria</taxon>
        <taxon>Neisseriales</taxon>
        <taxon>Chitinibacteraceae</taxon>
        <taxon>Chitinimonas</taxon>
    </lineage>
</organism>
<reference evidence="8" key="1">
    <citation type="journal article" date="2014" name="Int. J. Syst. Evol. Microbiol.">
        <title>Complete genome of a new Firmicutes species belonging to the dominant human colonic microbiota ('Ruminococcus bicirculans') reveals two chromosomes and a selective capacity to utilize plant glucans.</title>
        <authorList>
            <consortium name="NISC Comparative Sequencing Program"/>
            <person name="Wegmann U."/>
            <person name="Louis P."/>
            <person name="Goesmann A."/>
            <person name="Henrissat B."/>
            <person name="Duncan S.H."/>
            <person name="Flint H.J."/>
        </authorList>
    </citation>
    <scope>NUCLEOTIDE SEQUENCE</scope>
    <source>
        <strain evidence="8">CECT 7703</strain>
    </source>
</reference>
<dbReference type="PANTHER" id="PTHR23513:SF6">
    <property type="entry name" value="MAJOR FACILITATOR SUPERFAMILY ASSOCIATED DOMAIN-CONTAINING PROTEIN"/>
    <property type="match status" value="1"/>
</dbReference>
<reference evidence="8" key="2">
    <citation type="submission" date="2023-06" db="EMBL/GenBank/DDBJ databases">
        <authorList>
            <person name="Lucena T."/>
            <person name="Sun Q."/>
        </authorList>
    </citation>
    <scope>NUCLEOTIDE SEQUENCE</scope>
    <source>
        <strain evidence="8">CECT 7703</strain>
    </source>
</reference>
<keyword evidence="6 7" id="KW-0472">Membrane</keyword>
<sequence length="418" mass="45174">MSHLFLPLKSAQFRKYSAATVLSAIGNGMHFVAMSWFLYQHTGAVTSIGLMLITSMLPAMFLSPIAGVLVDRWNEKWICVAVDTLRGLIFACLVLALYYDHWVLPAIYISAFLVATCNLFYSPALSAMVRDISTKENLLNANVLGSTSQQVGLLCGASLGGFLVAEAGAVNVILLNAASFFVSAMLIAWIRKTSHEHSKSAPRSRHAWGELRETLEYVKQHRFIIWLAVVQMLDTVVLCVTNTILPVFVSKELAGGPEAFGLIDAAWGGGAILGGILLSYLARHVDRHKIMIIGPAALALLLMVFLTSQNTAQAIVGYFLLGLCVCAVGINTNTVLVADVDPAYFGKIKSAIAMFISYISLAVYGLLSLFGDLVSSRWIYAALSAFVMAGVVVKLVRMYRQGSPGQRDLQPAAEDSAA</sequence>
<accession>A0ABT8B4C0</accession>
<dbReference type="PANTHER" id="PTHR23513">
    <property type="entry name" value="INTEGRAL MEMBRANE EFFLUX PROTEIN-RELATED"/>
    <property type="match status" value="1"/>
</dbReference>
<dbReference type="PRINTS" id="PR01988">
    <property type="entry name" value="EXPORTERBACE"/>
</dbReference>
<feature type="transmembrane region" description="Helical" evidence="7">
    <location>
        <begin position="169"/>
        <end position="190"/>
    </location>
</feature>
<feature type="transmembrane region" description="Helical" evidence="7">
    <location>
        <begin position="265"/>
        <end position="283"/>
    </location>
</feature>
<dbReference type="EMBL" id="JAUFPU010000005">
    <property type="protein sequence ID" value="MDN3576670.1"/>
    <property type="molecule type" value="Genomic_DNA"/>
</dbReference>